<evidence type="ECO:0000313" key="1">
    <source>
        <dbReference type="EMBL" id="CAD5215713.1"/>
    </source>
</evidence>
<name>A0A1I7SSC1_BURXY</name>
<dbReference type="Proteomes" id="UP000095284">
    <property type="component" value="Unplaced"/>
</dbReference>
<dbReference type="AlphaFoldDB" id="A0A1I7SSC1"/>
<dbReference type="Proteomes" id="UP000659654">
    <property type="component" value="Unassembled WGS sequence"/>
</dbReference>
<evidence type="ECO:0000313" key="2">
    <source>
        <dbReference type="Proteomes" id="UP000095284"/>
    </source>
</evidence>
<dbReference type="SMR" id="A0A1I7SSC1"/>
<dbReference type="EMBL" id="CAJFDI010000002">
    <property type="protein sequence ID" value="CAD5215713.1"/>
    <property type="molecule type" value="Genomic_DNA"/>
</dbReference>
<reference evidence="1" key="2">
    <citation type="submission" date="2020-09" db="EMBL/GenBank/DDBJ databases">
        <authorList>
            <person name="Kikuchi T."/>
        </authorList>
    </citation>
    <scope>NUCLEOTIDE SEQUENCE</scope>
    <source>
        <strain evidence="1">Ka4C1</strain>
    </source>
</reference>
<keyword evidence="3" id="KW-1185">Reference proteome</keyword>
<dbReference type="EMBL" id="CAJFCV020000002">
    <property type="protein sequence ID" value="CAG9097753.1"/>
    <property type="molecule type" value="Genomic_DNA"/>
</dbReference>
<sequence length="435" mass="49490">MAFSECHKKLIRTSLRVSDDLKHVNSLFRDVLIEYLFEDILVKLKGIVANNFSTNNSIEGPVLLKVLGTCSDVDLLLSVVYKNLEASNIDRLICNGSKSPFHLLGEAVKINENGRIPLIFVVNSVKFKYSLALLDGLLTEEVKSILIMFCNESQSFNLPAVIEQSIVVEYFNVKNPTNAVKDVLYRFFCLLPEKLGLFLGGDLLLEMMKRFTETRQSFMDMEVVISTSISQHLMNLNTTTIPESTSKISTYLAVLKAFSVFLRMAEILPKYQFRSVNGHESLGFYIDLHNEEDYIDNVFKQIHGSSRLKRKEEWLKFFEQVEGLFDINNGNGSSDMGHVLAEIKKLKEDVLKTEVMSATDLMKENLNKSPSRRKPIKEHNYFADVVNDVHKMFKTHLKKLPKSHVVNLAPVFNPAKEVDVPKDPVLRDLIECGCI</sequence>
<evidence type="ECO:0000313" key="4">
    <source>
        <dbReference type="WBParaSite" id="BXY_1593800.1"/>
    </source>
</evidence>
<dbReference type="WBParaSite" id="BXY_1593800.1">
    <property type="protein sequence ID" value="BXY_1593800.1"/>
    <property type="gene ID" value="BXY_1593800"/>
</dbReference>
<reference evidence="4" key="1">
    <citation type="submission" date="2016-11" db="UniProtKB">
        <authorList>
            <consortium name="WormBaseParasite"/>
        </authorList>
    </citation>
    <scope>IDENTIFICATION</scope>
</reference>
<accession>A0A1I7SSC1</accession>
<organism evidence="2 4">
    <name type="scientific">Bursaphelenchus xylophilus</name>
    <name type="common">Pinewood nematode worm</name>
    <name type="synonym">Aphelenchoides xylophilus</name>
    <dbReference type="NCBI Taxonomy" id="6326"/>
    <lineage>
        <taxon>Eukaryota</taxon>
        <taxon>Metazoa</taxon>
        <taxon>Ecdysozoa</taxon>
        <taxon>Nematoda</taxon>
        <taxon>Chromadorea</taxon>
        <taxon>Rhabditida</taxon>
        <taxon>Tylenchina</taxon>
        <taxon>Tylenchomorpha</taxon>
        <taxon>Aphelenchoidea</taxon>
        <taxon>Aphelenchoididae</taxon>
        <taxon>Bursaphelenchus</taxon>
    </lineage>
</organism>
<protein>
    <submittedName>
        <fullName evidence="1">(pine wood nematode) hypothetical protein</fullName>
    </submittedName>
</protein>
<gene>
    <name evidence="1" type="ORF">BXYJ_LOCUS4167</name>
</gene>
<dbReference type="OrthoDB" id="10475814at2759"/>
<evidence type="ECO:0000313" key="3">
    <source>
        <dbReference type="Proteomes" id="UP000659654"/>
    </source>
</evidence>
<dbReference type="Proteomes" id="UP000582659">
    <property type="component" value="Unassembled WGS sequence"/>
</dbReference>
<proteinExistence type="predicted"/>